<sequence>MTGITVKVLWEKYLQGTATLAELEQLRSSFSQPEYRAVFDGLLQDAFTDPRNIETGDYNVDEMVSSLMLKLKEENNSQPVVRRMTPKRWIWMAASLLLFAVAGMYLWSNKASQHNQSNPSIAVKEDLPPGDDGAILTLSDGRQVVLDSLGNGLVAHQNGSDVMLENGRLLYDPKGEGMHAPSYNTMSTPRGRQFQMILPDGSKVWLNAASSIRYPVAFNGTERKVEITGEVYIEVKKNAARPFVVQGNDFELQVLGTGFNINSYADNGAVKATLVEGSVKMRLVSDSIGVLLRPGEQWIYNANTGNPKVVRSADMDHVLAWKEKRFSFNGNIRSIMNELARWYDVELNYEGNIPDKELEGGFTREIELQKVLEILKVVAGAEFELKGKLLTIRASK</sequence>
<dbReference type="Gene3D" id="2.60.120.1440">
    <property type="match status" value="1"/>
</dbReference>
<keyword evidence="1" id="KW-1133">Transmembrane helix</keyword>
<dbReference type="PANTHER" id="PTHR30273">
    <property type="entry name" value="PERIPLASMIC SIGNAL SENSOR AND SIGMA FACTOR ACTIVATOR FECR-RELATED"/>
    <property type="match status" value="1"/>
</dbReference>
<dbReference type="Gene3D" id="3.55.50.30">
    <property type="match status" value="1"/>
</dbReference>
<protein>
    <submittedName>
        <fullName evidence="4">FecR family protein</fullName>
    </submittedName>
</protein>
<proteinExistence type="predicted"/>
<feature type="domain" description="FecR protein" evidence="2">
    <location>
        <begin position="185"/>
        <end position="280"/>
    </location>
</feature>
<keyword evidence="5" id="KW-1185">Reference proteome</keyword>
<evidence type="ECO:0000259" key="2">
    <source>
        <dbReference type="Pfam" id="PF04773"/>
    </source>
</evidence>
<dbReference type="FunFam" id="2.60.120.1440:FF:000001">
    <property type="entry name" value="Putative anti-sigma factor"/>
    <property type="match status" value="1"/>
</dbReference>
<gene>
    <name evidence="4" type="ORF">EV199_1577</name>
</gene>
<dbReference type="Pfam" id="PF04773">
    <property type="entry name" value="FecR"/>
    <property type="match status" value="1"/>
</dbReference>
<dbReference type="PANTHER" id="PTHR30273:SF2">
    <property type="entry name" value="PROTEIN FECR"/>
    <property type="match status" value="1"/>
</dbReference>
<dbReference type="InterPro" id="IPR012373">
    <property type="entry name" value="Ferrdict_sens_TM"/>
</dbReference>
<evidence type="ECO:0000313" key="4">
    <source>
        <dbReference type="EMBL" id="RZS75704.1"/>
    </source>
</evidence>
<comment type="caution">
    <text evidence="4">The sequence shown here is derived from an EMBL/GenBank/DDBJ whole genome shotgun (WGS) entry which is preliminary data.</text>
</comment>
<dbReference type="Proteomes" id="UP000293874">
    <property type="component" value="Unassembled WGS sequence"/>
</dbReference>
<dbReference type="GO" id="GO:0016989">
    <property type="term" value="F:sigma factor antagonist activity"/>
    <property type="evidence" value="ECO:0007669"/>
    <property type="project" value="TreeGrafter"/>
</dbReference>
<name>A0A4Q7N3Z1_9BACT</name>
<dbReference type="OrthoDB" id="637545at2"/>
<evidence type="ECO:0000259" key="3">
    <source>
        <dbReference type="Pfam" id="PF16344"/>
    </source>
</evidence>
<keyword evidence="1" id="KW-0812">Transmembrane</keyword>
<feature type="transmembrane region" description="Helical" evidence="1">
    <location>
        <begin position="89"/>
        <end position="107"/>
    </location>
</feature>
<dbReference type="InterPro" id="IPR006860">
    <property type="entry name" value="FecR"/>
</dbReference>
<evidence type="ECO:0000256" key="1">
    <source>
        <dbReference type="SAM" id="Phobius"/>
    </source>
</evidence>
<dbReference type="EMBL" id="SGXA01000001">
    <property type="protein sequence ID" value="RZS75704.1"/>
    <property type="molecule type" value="Genomic_DNA"/>
</dbReference>
<reference evidence="4 5" key="1">
    <citation type="submission" date="2019-02" db="EMBL/GenBank/DDBJ databases">
        <title>Genomic Encyclopedia of Type Strains, Phase IV (KMG-IV): sequencing the most valuable type-strain genomes for metagenomic binning, comparative biology and taxonomic classification.</title>
        <authorList>
            <person name="Goeker M."/>
        </authorList>
    </citation>
    <scope>NUCLEOTIDE SEQUENCE [LARGE SCALE GENOMIC DNA]</scope>
    <source>
        <strain evidence="4 5">DSM 18116</strain>
    </source>
</reference>
<dbReference type="Pfam" id="PF16344">
    <property type="entry name" value="FecR_C"/>
    <property type="match status" value="1"/>
</dbReference>
<feature type="domain" description="Protein FecR C-terminal" evidence="3">
    <location>
        <begin position="329"/>
        <end position="392"/>
    </location>
</feature>
<evidence type="ECO:0000313" key="5">
    <source>
        <dbReference type="Proteomes" id="UP000293874"/>
    </source>
</evidence>
<dbReference type="RefSeq" id="WP_130540048.1">
    <property type="nucleotide sequence ID" value="NZ_CP042431.1"/>
</dbReference>
<organism evidence="4 5">
    <name type="scientific">Pseudobacter ginsenosidimutans</name>
    <dbReference type="NCBI Taxonomy" id="661488"/>
    <lineage>
        <taxon>Bacteria</taxon>
        <taxon>Pseudomonadati</taxon>
        <taxon>Bacteroidota</taxon>
        <taxon>Chitinophagia</taxon>
        <taxon>Chitinophagales</taxon>
        <taxon>Chitinophagaceae</taxon>
        <taxon>Pseudobacter</taxon>
    </lineage>
</organism>
<dbReference type="InterPro" id="IPR032508">
    <property type="entry name" value="FecR_C"/>
</dbReference>
<dbReference type="AlphaFoldDB" id="A0A4Q7N3Z1"/>
<accession>A0A4Q7N3Z1</accession>
<keyword evidence="1" id="KW-0472">Membrane</keyword>